<keyword evidence="1" id="KW-0472">Membrane</keyword>
<feature type="transmembrane region" description="Helical" evidence="1">
    <location>
        <begin position="146"/>
        <end position="168"/>
    </location>
</feature>
<protein>
    <recommendedName>
        <fullName evidence="4">Transmembrane protein</fullName>
    </recommendedName>
</protein>
<dbReference type="EMBL" id="AP026933">
    <property type="protein sequence ID" value="BDT02847.1"/>
    <property type="molecule type" value="Genomic_DNA"/>
</dbReference>
<evidence type="ECO:0000313" key="3">
    <source>
        <dbReference type="Proteomes" id="UP001163387"/>
    </source>
</evidence>
<evidence type="ECO:0000256" key="1">
    <source>
        <dbReference type="SAM" id="Phobius"/>
    </source>
</evidence>
<dbReference type="Proteomes" id="UP001163387">
    <property type="component" value="Chromosome"/>
</dbReference>
<organism evidence="2 3">
    <name type="scientific">Spiroplasma ixodetis</name>
    <dbReference type="NCBI Taxonomy" id="2141"/>
    <lineage>
        <taxon>Bacteria</taxon>
        <taxon>Bacillati</taxon>
        <taxon>Mycoplasmatota</taxon>
        <taxon>Mollicutes</taxon>
        <taxon>Entomoplasmatales</taxon>
        <taxon>Spiroplasmataceae</taxon>
        <taxon>Spiroplasma</taxon>
    </lineage>
</organism>
<feature type="transmembrane region" description="Helical" evidence="1">
    <location>
        <begin position="72"/>
        <end position="95"/>
    </location>
</feature>
<evidence type="ECO:0000313" key="2">
    <source>
        <dbReference type="EMBL" id="BDT02847.1"/>
    </source>
</evidence>
<keyword evidence="1" id="KW-0812">Transmembrane</keyword>
<name>A0ABN6SVX6_9MOLU</name>
<feature type="transmembrane region" description="Helical" evidence="1">
    <location>
        <begin position="27"/>
        <end position="52"/>
    </location>
</feature>
<keyword evidence="1" id="KW-1133">Transmembrane helix</keyword>
<reference evidence="2 3" key="1">
    <citation type="journal article" date="2022" name="Front. Microbiol.">
        <title>Male-killing mechanisms vary between Spiroplasma species.</title>
        <authorList>
            <person name="Arai H."/>
            <person name="Inoue M."/>
            <person name="Kageyama D."/>
        </authorList>
    </citation>
    <scope>NUCLEOTIDE SEQUENCE [LARGE SCALE GENOMIC DNA]</scope>
    <source>
        <strain evidence="3">sHm</strain>
    </source>
</reference>
<dbReference type="RefSeq" id="WP_281749056.1">
    <property type="nucleotide sequence ID" value="NZ_AP026933.1"/>
</dbReference>
<gene>
    <name evidence="2" type="ORF">SHM_04930</name>
</gene>
<proteinExistence type="predicted"/>
<evidence type="ECO:0008006" key="4">
    <source>
        <dbReference type="Google" id="ProtNLM"/>
    </source>
</evidence>
<sequence>MKIKDLNNVKNKETCFIPYEQKTKNAYFVYLTISIVLFLSVFIFSLFAAINVSKYKLYNVLTDFNYPILNLFYAPIVCLIAITVSMILLIFAPRVSIVSSKYSSRMFYTAFWLLILSVMLSSEVQLTYISQSGILYNENYHWINPIIARIFIIFSLFLILITQLFFWIMRRKFTFMNSDYEIYTTRSMEKKQRRIRKQELKKIKKQEKGFSKKTLNIK</sequence>
<accession>A0ABN6SVX6</accession>
<keyword evidence="3" id="KW-1185">Reference proteome</keyword>
<feature type="transmembrane region" description="Helical" evidence="1">
    <location>
        <begin position="107"/>
        <end position="126"/>
    </location>
</feature>